<keyword evidence="6" id="KW-0333">Golgi apparatus</keyword>
<evidence type="ECO:0000256" key="9">
    <source>
        <dbReference type="SAM" id="MobiDB-lite"/>
    </source>
</evidence>
<name>A0A163K6B1_ABSGL</name>
<dbReference type="GO" id="GO:0017119">
    <property type="term" value="C:Golgi transport complex"/>
    <property type="evidence" value="ECO:0007669"/>
    <property type="project" value="InterPro"/>
</dbReference>
<evidence type="ECO:0000256" key="2">
    <source>
        <dbReference type="ARBA" id="ARBA00006419"/>
    </source>
</evidence>
<dbReference type="GO" id="GO:0006891">
    <property type="term" value="P:intra-Golgi vesicle-mediated transport"/>
    <property type="evidence" value="ECO:0007669"/>
    <property type="project" value="TreeGrafter"/>
</dbReference>
<feature type="region of interest" description="Disordered" evidence="9">
    <location>
        <begin position="547"/>
        <end position="712"/>
    </location>
</feature>
<organism evidence="10">
    <name type="scientific">Absidia glauca</name>
    <name type="common">Pin mould</name>
    <dbReference type="NCBI Taxonomy" id="4829"/>
    <lineage>
        <taxon>Eukaryota</taxon>
        <taxon>Fungi</taxon>
        <taxon>Fungi incertae sedis</taxon>
        <taxon>Mucoromycota</taxon>
        <taxon>Mucoromycotina</taxon>
        <taxon>Mucoromycetes</taxon>
        <taxon>Mucorales</taxon>
        <taxon>Cunninghamellaceae</taxon>
        <taxon>Absidia</taxon>
    </lineage>
</organism>
<feature type="compositionally biased region" description="Low complexity" evidence="9">
    <location>
        <begin position="633"/>
        <end position="644"/>
    </location>
</feature>
<comment type="subcellular location">
    <subcellularLocation>
        <location evidence="1">Golgi apparatus membrane</location>
        <topology evidence="1">Peripheral membrane protein</topology>
    </subcellularLocation>
</comment>
<feature type="compositionally biased region" description="Low complexity" evidence="9">
    <location>
        <begin position="608"/>
        <end position="617"/>
    </location>
</feature>
<reference evidence="10" key="1">
    <citation type="submission" date="2016-04" db="EMBL/GenBank/DDBJ databases">
        <authorList>
            <person name="Evans L.H."/>
            <person name="Alamgir A."/>
            <person name="Owens N."/>
            <person name="Weber N.D."/>
            <person name="Virtaneva K."/>
            <person name="Barbian K."/>
            <person name="Babar A."/>
            <person name="Rosenke K."/>
        </authorList>
    </citation>
    <scope>NUCLEOTIDE SEQUENCE [LARGE SCALE GENOMIC DNA]</scope>
    <source>
        <strain evidence="10">CBS 101.48</strain>
    </source>
</reference>
<evidence type="ECO:0000256" key="4">
    <source>
        <dbReference type="ARBA" id="ARBA00022448"/>
    </source>
</evidence>
<evidence type="ECO:0000313" key="11">
    <source>
        <dbReference type="Proteomes" id="UP000078561"/>
    </source>
</evidence>
<feature type="compositionally biased region" description="Polar residues" evidence="9">
    <location>
        <begin position="670"/>
        <end position="695"/>
    </location>
</feature>
<protein>
    <recommendedName>
        <fullName evidence="3">Conserved oligomeric Golgi complex subunit 8</fullName>
    </recommendedName>
    <alternativeName>
        <fullName evidence="8">Component of oligomeric Golgi complex 8</fullName>
    </alternativeName>
</protein>
<evidence type="ECO:0000256" key="6">
    <source>
        <dbReference type="ARBA" id="ARBA00023034"/>
    </source>
</evidence>
<dbReference type="PANTHER" id="PTHR21311">
    <property type="entry name" value="CONSERVED OLIGOMERIC GOLGI COMPLEX COMPONENT 8"/>
    <property type="match status" value="1"/>
</dbReference>
<dbReference type="InParanoid" id="A0A163K6B1"/>
<keyword evidence="4" id="KW-0813">Transport</keyword>
<dbReference type="OMA" id="WETWPSS"/>
<accession>A0A163K6B1</accession>
<dbReference type="STRING" id="4829.A0A163K6B1"/>
<evidence type="ECO:0000313" key="10">
    <source>
        <dbReference type="EMBL" id="SAM04643.1"/>
    </source>
</evidence>
<evidence type="ECO:0000256" key="7">
    <source>
        <dbReference type="ARBA" id="ARBA00023136"/>
    </source>
</evidence>
<sequence length="712" mass="79094">MSVAISSPSDDNTGLLQLLTEDLDESTRLLIQRSPKTSDYLTHLTRLSLDELVREPMTLRTNQAQIKREAQQLTYSDYPAFLHAESCRRALGTTLDNLEDDCGRLLNTTTPSLEHACETFLTEAKTIVHERTKMTKVLEHQHVLTDLLELPQLMDTCVWNGYYAEAMDLAAHVRLLQVRYPHLPVIETIQTQVQASSDLMLIQLISHLRQPIKLAAAMNVIGCLRRMDVFASERELRMVFLRCRHSCMQQRLEKIKRPIDDTTTGTAATATTNNTSQESFDYLKRYVDVMREQMFEMATHYMSIFSNKETDTLLPDYMTQLVMQIQQTLKDHLASIDDTSALASLLTQLQYCGMSLGRVGLDFRPLFARSFEQAVLPLIVRTMDQATELLSIDTLQASTRDLVLPSTWLTNTSPSASDPTTTATSNPYQPPALLVDYPCLAIFTNGILTALNALRLLPAISLCSPVKQHLDACLLEIANSMKVYGDQVLVANREEVSLVESFVAAYVRCCAPFLQRCLVEGIFGYSVEGNLGLEDVLKDYLVSAKAVDSTSQQDHSDETTAQEESVDNDDPVTQQQHSNDDQKEQQDVVIEKDDGQLDDPPVTMAQPSESTETTTAAIEDHVEHPVKNVADPTIMNSISSNTTSTDDHTHTVDDDPAPQSSNEDPDNTEDNTPADNTPADNTPADNTPADNTPADSTPAEEKNNDGTVSTSE</sequence>
<keyword evidence="11" id="KW-1185">Reference proteome</keyword>
<evidence type="ECO:0000256" key="1">
    <source>
        <dbReference type="ARBA" id="ARBA00004395"/>
    </source>
</evidence>
<keyword evidence="5" id="KW-0653">Protein transport</keyword>
<dbReference type="Pfam" id="PF04124">
    <property type="entry name" value="Dor1"/>
    <property type="match status" value="1"/>
</dbReference>
<dbReference type="GO" id="GO:0015031">
    <property type="term" value="P:protein transport"/>
    <property type="evidence" value="ECO:0007669"/>
    <property type="project" value="UniProtKB-KW"/>
</dbReference>
<keyword evidence="7" id="KW-0472">Membrane</keyword>
<dbReference type="Proteomes" id="UP000078561">
    <property type="component" value="Unassembled WGS sequence"/>
</dbReference>
<dbReference type="AlphaFoldDB" id="A0A163K6B1"/>
<proteinExistence type="inferred from homology"/>
<dbReference type="SUPFAM" id="SSF74788">
    <property type="entry name" value="Cullin repeat-like"/>
    <property type="match status" value="1"/>
</dbReference>
<gene>
    <name evidence="10" type="primary">ABSGL_10509.1 scaffold 12026</name>
</gene>
<dbReference type="GO" id="GO:0000139">
    <property type="term" value="C:Golgi membrane"/>
    <property type="evidence" value="ECO:0007669"/>
    <property type="project" value="UniProtKB-SubCell"/>
</dbReference>
<dbReference type="PANTHER" id="PTHR21311:SF0">
    <property type="entry name" value="CONSERVED OLIGOMERIC GOLGI COMPLEX SUBUNIT 8"/>
    <property type="match status" value="1"/>
</dbReference>
<feature type="compositionally biased region" description="Acidic residues" evidence="9">
    <location>
        <begin position="560"/>
        <end position="570"/>
    </location>
</feature>
<evidence type="ECO:0000256" key="3">
    <source>
        <dbReference type="ARBA" id="ARBA00020983"/>
    </source>
</evidence>
<feature type="compositionally biased region" description="Basic and acidic residues" evidence="9">
    <location>
        <begin position="578"/>
        <end position="595"/>
    </location>
</feature>
<evidence type="ECO:0000256" key="8">
    <source>
        <dbReference type="ARBA" id="ARBA00031347"/>
    </source>
</evidence>
<dbReference type="OrthoDB" id="1661054at2759"/>
<evidence type="ECO:0000256" key="5">
    <source>
        <dbReference type="ARBA" id="ARBA00022927"/>
    </source>
</evidence>
<dbReference type="EMBL" id="LT554414">
    <property type="protein sequence ID" value="SAM04643.1"/>
    <property type="molecule type" value="Genomic_DNA"/>
</dbReference>
<dbReference type="InterPro" id="IPR016159">
    <property type="entry name" value="Cullin_repeat-like_dom_sf"/>
</dbReference>
<comment type="similarity">
    <text evidence="2">Belongs to the COG8 family.</text>
</comment>
<dbReference type="InterPro" id="IPR007255">
    <property type="entry name" value="COG8"/>
</dbReference>